<keyword evidence="3" id="KW-1185">Reference proteome</keyword>
<reference evidence="2 3" key="1">
    <citation type="submission" date="2019-01" db="EMBL/GenBank/DDBJ databases">
        <title>Draft genome sequence of Dictyobacter sp. Uno17.</title>
        <authorList>
            <person name="Wang C.M."/>
            <person name="Zheng Y."/>
            <person name="Sakai Y."/>
            <person name="Abe K."/>
            <person name="Yokota A."/>
            <person name="Yabe S."/>
        </authorList>
    </citation>
    <scope>NUCLEOTIDE SEQUENCE [LARGE SCALE GENOMIC DNA]</scope>
    <source>
        <strain evidence="2 3">Uno17</strain>
    </source>
</reference>
<accession>A0A5A5TBT1</accession>
<keyword evidence="1" id="KW-0472">Membrane</keyword>
<organism evidence="2 3">
    <name type="scientific">Dictyobacter arantiisoli</name>
    <dbReference type="NCBI Taxonomy" id="2014874"/>
    <lineage>
        <taxon>Bacteria</taxon>
        <taxon>Bacillati</taxon>
        <taxon>Chloroflexota</taxon>
        <taxon>Ktedonobacteria</taxon>
        <taxon>Ktedonobacterales</taxon>
        <taxon>Dictyobacteraceae</taxon>
        <taxon>Dictyobacter</taxon>
    </lineage>
</organism>
<sequence>MDEKTVSSTAEQTKNSVLKNTAVQQVEPSAEIAGSERRQAYGTAKTENLRDSGLWRLLLPAVVIICCVALFVIPLIILIPLLFNSISAIGTSHTQEAQLLWVWVTMIVIEMLLFAVIARGILKAFLTQAGNYRA</sequence>
<comment type="caution">
    <text evidence="2">The sequence shown here is derived from an EMBL/GenBank/DDBJ whole genome shotgun (WGS) entry which is preliminary data.</text>
</comment>
<dbReference type="AlphaFoldDB" id="A0A5A5TBT1"/>
<name>A0A5A5TBT1_9CHLR</name>
<dbReference type="EMBL" id="BIXY01000027">
    <property type="protein sequence ID" value="GCF08606.1"/>
    <property type="molecule type" value="Genomic_DNA"/>
</dbReference>
<proteinExistence type="predicted"/>
<dbReference type="OrthoDB" id="164156at2"/>
<dbReference type="RefSeq" id="WP_149401591.1">
    <property type="nucleotide sequence ID" value="NZ_BIXY01000027.1"/>
</dbReference>
<feature type="transmembrane region" description="Helical" evidence="1">
    <location>
        <begin position="57"/>
        <end position="79"/>
    </location>
</feature>
<protein>
    <submittedName>
        <fullName evidence="2">Uncharacterized protein</fullName>
    </submittedName>
</protein>
<keyword evidence="1" id="KW-1133">Transmembrane helix</keyword>
<gene>
    <name evidence="2" type="ORF">KDI_21700</name>
</gene>
<evidence type="ECO:0000313" key="2">
    <source>
        <dbReference type="EMBL" id="GCF08606.1"/>
    </source>
</evidence>
<feature type="transmembrane region" description="Helical" evidence="1">
    <location>
        <begin position="99"/>
        <end position="122"/>
    </location>
</feature>
<evidence type="ECO:0000256" key="1">
    <source>
        <dbReference type="SAM" id="Phobius"/>
    </source>
</evidence>
<dbReference type="Proteomes" id="UP000322530">
    <property type="component" value="Unassembled WGS sequence"/>
</dbReference>
<evidence type="ECO:0000313" key="3">
    <source>
        <dbReference type="Proteomes" id="UP000322530"/>
    </source>
</evidence>
<keyword evidence="1" id="KW-0812">Transmembrane</keyword>